<dbReference type="GO" id="GO:0030416">
    <property type="term" value="P:methylamine metabolic process"/>
    <property type="evidence" value="ECO:0007669"/>
    <property type="project" value="InterPro"/>
</dbReference>
<evidence type="ECO:0000256" key="4">
    <source>
        <dbReference type="ARBA" id="ARBA00023136"/>
    </source>
</evidence>
<dbReference type="EMBL" id="MSIF01000010">
    <property type="protein sequence ID" value="OLF09024.1"/>
    <property type="molecule type" value="Genomic_DNA"/>
</dbReference>
<dbReference type="RefSeq" id="WP_075134615.1">
    <property type="nucleotide sequence ID" value="NZ_MSIF01000010.1"/>
</dbReference>
<dbReference type="UniPathway" id="UPA00895"/>
<keyword evidence="4 5" id="KW-0472">Membrane</keyword>
<dbReference type="Proteomes" id="UP000185696">
    <property type="component" value="Unassembled WGS sequence"/>
</dbReference>
<gene>
    <name evidence="7" type="ORF">BLA60_20760</name>
</gene>
<keyword evidence="3 5" id="KW-1133">Transmembrane helix</keyword>
<proteinExistence type="predicted"/>
<feature type="transmembrane region" description="Helical" evidence="5">
    <location>
        <begin position="12"/>
        <end position="30"/>
    </location>
</feature>
<evidence type="ECO:0000256" key="3">
    <source>
        <dbReference type="ARBA" id="ARBA00022989"/>
    </source>
</evidence>
<keyword evidence="2 5" id="KW-0812">Transmembrane</keyword>
<evidence type="ECO:0000256" key="1">
    <source>
        <dbReference type="ARBA" id="ARBA00004141"/>
    </source>
</evidence>
<dbReference type="AlphaFoldDB" id="A0A7Z0WLH0"/>
<reference evidence="7 8" key="1">
    <citation type="submission" date="2016-12" db="EMBL/GenBank/DDBJ databases">
        <title>The draft genome sequence of Actinophytocola xinjiangensis.</title>
        <authorList>
            <person name="Wang W."/>
            <person name="Yuan L."/>
        </authorList>
    </citation>
    <scope>NUCLEOTIDE SEQUENCE [LARGE SCALE GENOMIC DNA]</scope>
    <source>
        <strain evidence="7 8">CGMCC 4.4663</strain>
    </source>
</reference>
<sequence>MGRPSVRALDGVGTVVRLGLAAVWLVSGAIKVADLNQAYVAVLAYDVLPASVVGVVAAGVPFLEVALGALLLVGLGTRVVAAVSVVVLVAFVAAVAQAWARGLTIDCGCFGGGGQVSAAETNYPWEIARDVGFLALAGWLVARPRTLLSLDGWLTGASVDTQGRT</sequence>
<feature type="transmembrane region" description="Helical" evidence="5">
    <location>
        <begin position="79"/>
        <end position="100"/>
    </location>
</feature>
<feature type="transmembrane region" description="Helical" evidence="5">
    <location>
        <begin position="50"/>
        <end position="72"/>
    </location>
</feature>
<keyword evidence="8" id="KW-1185">Reference proteome</keyword>
<evidence type="ECO:0000256" key="5">
    <source>
        <dbReference type="SAM" id="Phobius"/>
    </source>
</evidence>
<evidence type="ECO:0000256" key="2">
    <source>
        <dbReference type="ARBA" id="ARBA00022692"/>
    </source>
</evidence>
<organism evidence="7 8">
    <name type="scientific">Actinophytocola xinjiangensis</name>
    <dbReference type="NCBI Taxonomy" id="485602"/>
    <lineage>
        <taxon>Bacteria</taxon>
        <taxon>Bacillati</taxon>
        <taxon>Actinomycetota</taxon>
        <taxon>Actinomycetes</taxon>
        <taxon>Pseudonocardiales</taxon>
        <taxon>Pseudonocardiaceae</taxon>
    </lineage>
</organism>
<dbReference type="Pfam" id="PF07291">
    <property type="entry name" value="MauE"/>
    <property type="match status" value="1"/>
</dbReference>
<dbReference type="InterPro" id="IPR009908">
    <property type="entry name" value="Methylamine_util_MauE"/>
</dbReference>
<dbReference type="GO" id="GO:0016020">
    <property type="term" value="C:membrane"/>
    <property type="evidence" value="ECO:0007669"/>
    <property type="project" value="UniProtKB-SubCell"/>
</dbReference>
<comment type="subcellular location">
    <subcellularLocation>
        <location evidence="1">Membrane</location>
        <topology evidence="1">Multi-pass membrane protein</topology>
    </subcellularLocation>
</comment>
<evidence type="ECO:0000313" key="7">
    <source>
        <dbReference type="EMBL" id="OLF09024.1"/>
    </source>
</evidence>
<comment type="caution">
    <text evidence="7">The sequence shown here is derived from an EMBL/GenBank/DDBJ whole genome shotgun (WGS) entry which is preliminary data.</text>
</comment>
<evidence type="ECO:0000313" key="8">
    <source>
        <dbReference type="Proteomes" id="UP000185696"/>
    </source>
</evidence>
<name>A0A7Z0WLH0_9PSEU</name>
<evidence type="ECO:0000259" key="6">
    <source>
        <dbReference type="Pfam" id="PF07291"/>
    </source>
</evidence>
<dbReference type="OrthoDB" id="5422529at2"/>
<protein>
    <submittedName>
        <fullName evidence="7">DoxX family protein</fullName>
    </submittedName>
</protein>
<feature type="domain" description="Methylamine utilisation protein MauE" evidence="6">
    <location>
        <begin position="12"/>
        <end position="142"/>
    </location>
</feature>
<accession>A0A7Z0WLH0</accession>